<dbReference type="AlphaFoldDB" id="A0A7C1CEM9"/>
<evidence type="ECO:0000259" key="9">
    <source>
        <dbReference type="Pfam" id="PF13087"/>
    </source>
</evidence>
<dbReference type="InterPro" id="IPR041679">
    <property type="entry name" value="DNA2/NAM7-like_C"/>
</dbReference>
<dbReference type="InterPro" id="IPR050534">
    <property type="entry name" value="Coronavir_polyprotein_1ab"/>
</dbReference>
<dbReference type="SUPFAM" id="SSF48403">
    <property type="entry name" value="Ankyrin repeat"/>
    <property type="match status" value="1"/>
</dbReference>
<keyword evidence="6" id="KW-0040">ANK repeat</keyword>
<dbReference type="Pfam" id="PF13086">
    <property type="entry name" value="AAA_11"/>
    <property type="match status" value="1"/>
</dbReference>
<keyword evidence="2" id="KW-0547">Nucleotide-binding</keyword>
<keyword evidence="4" id="KW-0347">Helicase</keyword>
<dbReference type="GO" id="GO:0005524">
    <property type="term" value="F:ATP binding"/>
    <property type="evidence" value="ECO:0007669"/>
    <property type="project" value="UniProtKB-KW"/>
</dbReference>
<dbReference type="InterPro" id="IPR047187">
    <property type="entry name" value="SF1_C_Upf1"/>
</dbReference>
<protein>
    <submittedName>
        <fullName evidence="10">Uncharacterized protein</fullName>
    </submittedName>
</protein>
<evidence type="ECO:0000256" key="2">
    <source>
        <dbReference type="ARBA" id="ARBA00022741"/>
    </source>
</evidence>
<evidence type="ECO:0000256" key="7">
    <source>
        <dbReference type="SAM" id="Coils"/>
    </source>
</evidence>
<comment type="caution">
    <text evidence="10">The sequence shown here is derived from an EMBL/GenBank/DDBJ whole genome shotgun (WGS) entry which is preliminary data.</text>
</comment>
<keyword evidence="5" id="KW-0067">ATP-binding</keyword>
<evidence type="ECO:0000259" key="8">
    <source>
        <dbReference type="Pfam" id="PF13086"/>
    </source>
</evidence>
<evidence type="ECO:0000256" key="4">
    <source>
        <dbReference type="ARBA" id="ARBA00022806"/>
    </source>
</evidence>
<dbReference type="CDD" id="cd18808">
    <property type="entry name" value="SF1_C_Upf1"/>
    <property type="match status" value="1"/>
</dbReference>
<reference evidence="10" key="1">
    <citation type="journal article" date="2020" name="mSystems">
        <title>Genome- and Community-Level Interaction Insights into Carbon Utilization and Element Cycling Functions of Hydrothermarchaeota in Hydrothermal Sediment.</title>
        <authorList>
            <person name="Zhou Z."/>
            <person name="Liu Y."/>
            <person name="Xu W."/>
            <person name="Pan J."/>
            <person name="Luo Z.H."/>
            <person name="Li M."/>
        </authorList>
    </citation>
    <scope>NUCLEOTIDE SEQUENCE [LARGE SCALE GENOMIC DNA]</scope>
    <source>
        <strain evidence="10">SpSt-116</strain>
    </source>
</reference>
<proteinExistence type="inferred from homology"/>
<dbReference type="PANTHER" id="PTHR43788:SF8">
    <property type="entry name" value="DNA-BINDING PROTEIN SMUBP-2"/>
    <property type="match status" value="1"/>
</dbReference>
<dbReference type="Gene3D" id="3.40.50.300">
    <property type="entry name" value="P-loop containing nucleotide triphosphate hydrolases"/>
    <property type="match status" value="2"/>
</dbReference>
<organism evidence="10">
    <name type="scientific">Thermofilum adornatum</name>
    <dbReference type="NCBI Taxonomy" id="1365176"/>
    <lineage>
        <taxon>Archaea</taxon>
        <taxon>Thermoproteota</taxon>
        <taxon>Thermoprotei</taxon>
        <taxon>Thermofilales</taxon>
        <taxon>Thermofilaceae</taxon>
        <taxon>Thermofilum</taxon>
    </lineage>
</organism>
<name>A0A7C1CEM9_9CREN</name>
<dbReference type="InterPro" id="IPR041677">
    <property type="entry name" value="DNA2/NAM7_AAA_11"/>
</dbReference>
<dbReference type="InterPro" id="IPR027417">
    <property type="entry name" value="P-loop_NTPase"/>
</dbReference>
<dbReference type="PROSITE" id="PS50088">
    <property type="entry name" value="ANK_REPEAT"/>
    <property type="match status" value="2"/>
</dbReference>
<evidence type="ECO:0000256" key="3">
    <source>
        <dbReference type="ARBA" id="ARBA00022801"/>
    </source>
</evidence>
<dbReference type="SMART" id="SM00248">
    <property type="entry name" value="ANK"/>
    <property type="match status" value="3"/>
</dbReference>
<dbReference type="PANTHER" id="PTHR43788">
    <property type="entry name" value="DNA2/NAM7 HELICASE FAMILY MEMBER"/>
    <property type="match status" value="1"/>
</dbReference>
<dbReference type="InterPro" id="IPR002110">
    <property type="entry name" value="Ankyrin_rpt"/>
</dbReference>
<dbReference type="Pfam" id="PF12796">
    <property type="entry name" value="Ank_2"/>
    <property type="match status" value="1"/>
</dbReference>
<dbReference type="SUPFAM" id="SSF52540">
    <property type="entry name" value="P-loop containing nucleoside triphosphate hydrolases"/>
    <property type="match status" value="1"/>
</dbReference>
<dbReference type="InterPro" id="IPR036770">
    <property type="entry name" value="Ankyrin_rpt-contain_sf"/>
</dbReference>
<dbReference type="EMBL" id="DSAY01000123">
    <property type="protein sequence ID" value="HDP15495.1"/>
    <property type="molecule type" value="Genomic_DNA"/>
</dbReference>
<feature type="domain" description="DNA2/NAM7 helicase-like C-terminal" evidence="9">
    <location>
        <begin position="524"/>
        <end position="710"/>
    </location>
</feature>
<dbReference type="GO" id="GO:0016787">
    <property type="term" value="F:hydrolase activity"/>
    <property type="evidence" value="ECO:0007669"/>
    <property type="project" value="UniProtKB-KW"/>
</dbReference>
<sequence>MSYQLIEAVSSGAIEKVVELLNKGAEVNASDTRSCTPLHFAAIEGYAEIASLLLKHGANVKAQDDVGETPLHSEAEWGHTKVAMVLREHRASINAGDSTGSAPMGADALEGVTFTTEDRLARQLEAILKGEREAELKGIGKNIVRGMVETVSGDLATIHCTTPLFEEGDVLARVSGDLAKSLGVVIVGGEHVLVRLFGNNVVREGEWLQLREAEQLLAYDLQIGLIEKYLSKKFTEIERRAFNVFFENSFRIGINKAVASSYKILGLGGKEGISELDESQREALERILGLREGEILLIVGPPGTGKTRVIARASLELAKRGEKVLIASHTNRAVDNVVELLPIEITLRVGRPEKVHENVRPYMLSYKARLALGQELEKLEDVIKKLREERIKLKARVKELKEERRRAGLYAPLGTENHLKNIESRLRVLTEKRNKMLKKESERLVGEARIIGSTLVKSGLWPLEGVKFDTVIIDEASQATVTLALLGMTKARKWVLVGDHYQLPPVFKTLEEAVKQPEAVDHLSAFNRLIRLAGDDKAVWLRTHYRSNTAIIGFASEHVYQRKIAPHKTCERIKLEITPNGFLSHILDPEKPSVLVHVNGHEQAEGGSRWNPEEVEATKTIVRRLLELGVPKEAIGVISPYRAQRSRLSEALGEGIEVATVDAFQGREKDVIIFSATATDATSVLFAESPRRLNVAITRARKKLIILANAEAPWNGLMRKYIEYAKSLGAYFSWSDHLGA</sequence>
<feature type="repeat" description="ANK" evidence="6">
    <location>
        <begin position="66"/>
        <end position="98"/>
    </location>
</feature>
<evidence type="ECO:0000256" key="5">
    <source>
        <dbReference type="ARBA" id="ARBA00022840"/>
    </source>
</evidence>
<evidence type="ECO:0000256" key="6">
    <source>
        <dbReference type="PROSITE-ProRule" id="PRU00023"/>
    </source>
</evidence>
<dbReference type="PROSITE" id="PS50297">
    <property type="entry name" value="ANK_REP_REGION"/>
    <property type="match status" value="2"/>
</dbReference>
<keyword evidence="3" id="KW-0378">Hydrolase</keyword>
<dbReference type="GO" id="GO:0043139">
    <property type="term" value="F:5'-3' DNA helicase activity"/>
    <property type="evidence" value="ECO:0007669"/>
    <property type="project" value="TreeGrafter"/>
</dbReference>
<evidence type="ECO:0000313" key="10">
    <source>
        <dbReference type="EMBL" id="HDP15495.1"/>
    </source>
</evidence>
<evidence type="ECO:0000256" key="1">
    <source>
        <dbReference type="ARBA" id="ARBA00007913"/>
    </source>
</evidence>
<keyword evidence="7" id="KW-0175">Coiled coil</keyword>
<feature type="repeat" description="ANK" evidence="6">
    <location>
        <begin position="33"/>
        <end position="65"/>
    </location>
</feature>
<feature type="domain" description="DNA2/NAM7 helicase helicase" evidence="8">
    <location>
        <begin position="275"/>
        <end position="508"/>
    </location>
</feature>
<feature type="coiled-coil region" evidence="7">
    <location>
        <begin position="369"/>
        <end position="439"/>
    </location>
</feature>
<dbReference type="Pfam" id="PF13087">
    <property type="entry name" value="AAA_12"/>
    <property type="match status" value="1"/>
</dbReference>
<comment type="similarity">
    <text evidence="1">Belongs to the DNA2/NAM7 helicase family.</text>
</comment>
<dbReference type="Gene3D" id="1.25.40.20">
    <property type="entry name" value="Ankyrin repeat-containing domain"/>
    <property type="match status" value="1"/>
</dbReference>
<gene>
    <name evidence="10" type="ORF">ENN26_06975</name>
</gene>
<accession>A0A7C1CEM9</accession>